<dbReference type="AlphaFoldDB" id="A0ABD2WTW9"/>
<accession>A0ABD2WTW9</accession>
<sequence>MFMWPRHHNTAVHLELGQRKHNEAYLYVCIESPEERLHRRTTWTAAAAANKEAAQSHRYTRYTPTSRTDTHGQTILLMYDVLGEKKNPNCEGISKLTSAACIRGLVEYKSNEKRELCSSADSSSRQQDKSEEVVEPSIFEALQLGRKASSGKRPQLLRGALVLDGKCYKSVTKRLGWRCRQCVSLESPIAAAAAAPASITGSNGVASIENAESSAGASSLSRAISSLCYSGRGVAAAAEAQLSLVSLIRTLHSERRTRRALCIPFFSFSPSDSDSRALSTTTTNYCTIDA</sequence>
<gene>
    <name evidence="1" type="ORF">TKK_009661</name>
</gene>
<comment type="caution">
    <text evidence="1">The sequence shown here is derived from an EMBL/GenBank/DDBJ whole genome shotgun (WGS) entry which is preliminary data.</text>
</comment>
<name>A0ABD2WTW9_9HYME</name>
<protein>
    <submittedName>
        <fullName evidence="1">Uncharacterized protein</fullName>
    </submittedName>
</protein>
<reference evidence="1 2" key="1">
    <citation type="journal article" date="2024" name="bioRxiv">
        <title>A reference genome for Trichogramma kaykai: A tiny desert-dwelling parasitoid wasp with competing sex-ratio distorters.</title>
        <authorList>
            <person name="Culotta J."/>
            <person name="Lindsey A.R."/>
        </authorList>
    </citation>
    <scope>NUCLEOTIDE SEQUENCE [LARGE SCALE GENOMIC DNA]</scope>
    <source>
        <strain evidence="1 2">KSX58</strain>
    </source>
</reference>
<dbReference type="Proteomes" id="UP001627154">
    <property type="component" value="Unassembled WGS sequence"/>
</dbReference>
<organism evidence="1 2">
    <name type="scientific">Trichogramma kaykai</name>
    <dbReference type="NCBI Taxonomy" id="54128"/>
    <lineage>
        <taxon>Eukaryota</taxon>
        <taxon>Metazoa</taxon>
        <taxon>Ecdysozoa</taxon>
        <taxon>Arthropoda</taxon>
        <taxon>Hexapoda</taxon>
        <taxon>Insecta</taxon>
        <taxon>Pterygota</taxon>
        <taxon>Neoptera</taxon>
        <taxon>Endopterygota</taxon>
        <taxon>Hymenoptera</taxon>
        <taxon>Apocrita</taxon>
        <taxon>Proctotrupomorpha</taxon>
        <taxon>Chalcidoidea</taxon>
        <taxon>Trichogrammatidae</taxon>
        <taxon>Trichogramma</taxon>
    </lineage>
</organism>
<dbReference type="EMBL" id="JBJJXI010000071">
    <property type="protein sequence ID" value="KAL3396504.1"/>
    <property type="molecule type" value="Genomic_DNA"/>
</dbReference>
<keyword evidence="2" id="KW-1185">Reference proteome</keyword>
<evidence type="ECO:0000313" key="2">
    <source>
        <dbReference type="Proteomes" id="UP001627154"/>
    </source>
</evidence>
<proteinExistence type="predicted"/>
<evidence type="ECO:0000313" key="1">
    <source>
        <dbReference type="EMBL" id="KAL3396504.1"/>
    </source>
</evidence>